<organism evidence="1">
    <name type="scientific">Arion vulgaris</name>
    <dbReference type="NCBI Taxonomy" id="1028688"/>
    <lineage>
        <taxon>Eukaryota</taxon>
        <taxon>Metazoa</taxon>
        <taxon>Spiralia</taxon>
        <taxon>Lophotrochozoa</taxon>
        <taxon>Mollusca</taxon>
        <taxon>Gastropoda</taxon>
        <taxon>Heterobranchia</taxon>
        <taxon>Euthyneura</taxon>
        <taxon>Panpulmonata</taxon>
        <taxon>Eupulmonata</taxon>
        <taxon>Stylommatophora</taxon>
        <taxon>Helicina</taxon>
        <taxon>Arionoidea</taxon>
        <taxon>Arionidae</taxon>
        <taxon>Arion</taxon>
    </lineage>
</organism>
<protein>
    <submittedName>
        <fullName evidence="1">Uncharacterized protein</fullName>
    </submittedName>
</protein>
<evidence type="ECO:0000313" key="1">
    <source>
        <dbReference type="EMBL" id="CEK73636.1"/>
    </source>
</evidence>
<gene>
    <name evidence="1" type="primary">ORF87585</name>
</gene>
<sequence length="80" mass="9104">GNIAIPGKEYLILNKDNLSVVSDTYLACSAEFSTISSKSSVRFTNENTDEWTWLTENELFEKCQVPLYALDEHDLLNQTE</sequence>
<name>A0A0B7A0I8_9EUPU</name>
<dbReference type="AlphaFoldDB" id="A0A0B7A0I8"/>
<accession>A0A0B7A0I8</accession>
<reference evidence="1" key="1">
    <citation type="submission" date="2014-12" db="EMBL/GenBank/DDBJ databases">
        <title>Insight into the proteome of Arion vulgaris.</title>
        <authorList>
            <person name="Aradska J."/>
            <person name="Bulat T."/>
            <person name="Smidak R."/>
            <person name="Sarate P."/>
            <person name="Gangsoo J."/>
            <person name="Sialana F."/>
            <person name="Bilban M."/>
            <person name="Lubec G."/>
        </authorList>
    </citation>
    <scope>NUCLEOTIDE SEQUENCE</scope>
    <source>
        <tissue evidence="1">Skin</tissue>
    </source>
</reference>
<feature type="non-terminal residue" evidence="1">
    <location>
        <position position="1"/>
    </location>
</feature>
<dbReference type="EMBL" id="HACG01026771">
    <property type="protein sequence ID" value="CEK73636.1"/>
    <property type="molecule type" value="Transcribed_RNA"/>
</dbReference>
<feature type="non-terminal residue" evidence="1">
    <location>
        <position position="80"/>
    </location>
</feature>
<proteinExistence type="predicted"/>